<gene>
    <name evidence="2" type="ORF">GSY69_00610</name>
</gene>
<keyword evidence="2" id="KW-0808">Transferase</keyword>
<sequence length="330" mass="37422">MTRKSLERATARYAERFPAMKRHAAEFVDALTAVIDDAGINYLSVTGRAKSPESFADKVRRRTAEFGHTDFDPAVEVTDQVGARIITYVHSDIPPVAQLLADNFTVLEDRDMGRETAREGRFGYASRHMLISDDPQATGFDARHCASVQIRTVLQHAWAEFEHDARYKGTVPEEHAAELDRRFTLAAGLIELADREFSIIRDTLQSGLRHADFDSDGARDASHIDPRELASFLAGWYESAGFSRSEHYLAQVRLLTELDITSIPQLRDELQQVDTERILRAMGYRHPPGAIRRLDDDLLALFRERYADLPGNAERRDALRRRMQRLGSPD</sequence>
<protein>
    <submittedName>
        <fullName evidence="2">GTP pyrophosphokinase</fullName>
    </submittedName>
</protein>
<comment type="caution">
    <text evidence="2">The sequence shown here is derived from an EMBL/GenBank/DDBJ whole genome shotgun (WGS) entry which is preliminary data.</text>
</comment>
<dbReference type="Proteomes" id="UP000469215">
    <property type="component" value="Unassembled WGS sequence"/>
</dbReference>
<proteinExistence type="predicted"/>
<feature type="domain" description="RelA/SpoT" evidence="1">
    <location>
        <begin position="47"/>
        <end position="173"/>
    </location>
</feature>
<dbReference type="InterPro" id="IPR043519">
    <property type="entry name" value="NT_sf"/>
</dbReference>
<evidence type="ECO:0000313" key="2">
    <source>
        <dbReference type="EMBL" id="MYM18515.1"/>
    </source>
</evidence>
<dbReference type="SMART" id="SM00954">
    <property type="entry name" value="RelA_SpoT"/>
    <property type="match status" value="1"/>
</dbReference>
<reference evidence="2 3" key="1">
    <citation type="submission" date="2020-01" db="EMBL/GenBank/DDBJ databases">
        <authorList>
            <person name="Deng T."/>
        </authorList>
    </citation>
    <scope>NUCLEOTIDE SEQUENCE [LARGE SCALE GENOMIC DNA]</scope>
    <source>
        <strain evidence="2 3">5221</strain>
    </source>
</reference>
<dbReference type="PANTHER" id="PTHR41773:SF1">
    <property type="entry name" value="RELA_SPOT DOMAIN-CONTAINING PROTEIN"/>
    <property type="match status" value="1"/>
</dbReference>
<dbReference type="GO" id="GO:0015969">
    <property type="term" value="P:guanosine tetraphosphate metabolic process"/>
    <property type="evidence" value="ECO:0007669"/>
    <property type="project" value="InterPro"/>
</dbReference>
<dbReference type="SUPFAM" id="SSF81301">
    <property type="entry name" value="Nucleotidyltransferase"/>
    <property type="match status" value="1"/>
</dbReference>
<dbReference type="GO" id="GO:0016301">
    <property type="term" value="F:kinase activity"/>
    <property type="evidence" value="ECO:0007669"/>
    <property type="project" value="UniProtKB-KW"/>
</dbReference>
<keyword evidence="3" id="KW-1185">Reference proteome</keyword>
<dbReference type="InterPro" id="IPR007685">
    <property type="entry name" value="RelA_SpoT"/>
</dbReference>
<evidence type="ECO:0000259" key="1">
    <source>
        <dbReference type="SMART" id="SM00954"/>
    </source>
</evidence>
<name>A0A6N9H3J2_9MICO</name>
<dbReference type="Gene3D" id="1.10.287.860">
    <property type="entry name" value="Nucleotidyltransferase"/>
    <property type="match status" value="1"/>
</dbReference>
<dbReference type="PANTHER" id="PTHR41773">
    <property type="entry name" value="GTP PYROPHOSPHATASE-RELATED"/>
    <property type="match status" value="1"/>
</dbReference>
<dbReference type="RefSeq" id="WP_160951982.1">
    <property type="nucleotide sequence ID" value="NZ_WWEQ01000002.1"/>
</dbReference>
<accession>A0A6N9H3J2</accession>
<keyword evidence="2" id="KW-0418">Kinase</keyword>
<dbReference type="Gene3D" id="3.30.460.10">
    <property type="entry name" value="Beta Polymerase, domain 2"/>
    <property type="match status" value="1"/>
</dbReference>
<dbReference type="Pfam" id="PF04607">
    <property type="entry name" value="RelA_SpoT"/>
    <property type="match status" value="1"/>
</dbReference>
<evidence type="ECO:0000313" key="3">
    <source>
        <dbReference type="Proteomes" id="UP000469215"/>
    </source>
</evidence>
<dbReference type="EMBL" id="WWEQ01000002">
    <property type="protein sequence ID" value="MYM18515.1"/>
    <property type="molecule type" value="Genomic_DNA"/>
</dbReference>
<dbReference type="CDD" id="cd05399">
    <property type="entry name" value="NT_Rel-Spo_like"/>
    <property type="match status" value="1"/>
</dbReference>
<organism evidence="2 3">
    <name type="scientific">Brevibacterium rongguiense</name>
    <dbReference type="NCBI Taxonomy" id="2695267"/>
    <lineage>
        <taxon>Bacteria</taxon>
        <taxon>Bacillati</taxon>
        <taxon>Actinomycetota</taxon>
        <taxon>Actinomycetes</taxon>
        <taxon>Micrococcales</taxon>
        <taxon>Brevibacteriaceae</taxon>
        <taxon>Brevibacterium</taxon>
    </lineage>
</organism>
<dbReference type="AlphaFoldDB" id="A0A6N9H3J2"/>